<evidence type="ECO:0000313" key="1">
    <source>
        <dbReference type="EMBL" id="KIR80747.1"/>
    </source>
</evidence>
<dbReference type="Proteomes" id="UP000054272">
    <property type="component" value="Unassembled WGS sequence"/>
</dbReference>
<gene>
    <name evidence="1" type="ORF">I306_02202</name>
</gene>
<name>A0ABR5BYN0_9TREE</name>
<evidence type="ECO:0000313" key="2">
    <source>
        <dbReference type="Proteomes" id="UP000054272"/>
    </source>
</evidence>
<accession>A0ABR5BYN0</accession>
<protein>
    <submittedName>
        <fullName evidence="1">Uncharacterized protein</fullName>
    </submittedName>
</protein>
<proteinExistence type="predicted"/>
<reference evidence="1 2" key="1">
    <citation type="submission" date="2015-01" db="EMBL/GenBank/DDBJ databases">
        <title>The Genome Sequence of Cryptococcus gattii EJB2.</title>
        <authorList>
            <consortium name="The Broad Institute Genomics Platform"/>
            <person name="Cuomo C."/>
            <person name="Litvintseva A."/>
            <person name="Chen Y."/>
            <person name="Heitman J."/>
            <person name="Sun S."/>
            <person name="Springer D."/>
            <person name="Dromer F."/>
            <person name="Young S."/>
            <person name="Zeng Q."/>
            <person name="Gargeya S."/>
            <person name="Abouelleil A."/>
            <person name="Alvarado L."/>
            <person name="Chapman S.B."/>
            <person name="Gainer-Dewar J."/>
            <person name="Goldberg J."/>
            <person name="Griggs A."/>
            <person name="Gujja S."/>
            <person name="Hansen M."/>
            <person name="Howarth C."/>
            <person name="Imamovic A."/>
            <person name="Larimer J."/>
            <person name="Murphy C."/>
            <person name="Naylor J."/>
            <person name="Pearson M."/>
            <person name="Priest M."/>
            <person name="Roberts A."/>
            <person name="Saif S."/>
            <person name="Shea T."/>
            <person name="Sykes S."/>
            <person name="Wortman J."/>
            <person name="Nusbaum C."/>
            <person name="Birren B."/>
        </authorList>
    </citation>
    <scope>NUCLEOTIDE SEQUENCE [LARGE SCALE GENOMIC DNA]</scope>
    <source>
        <strain evidence="1 2">EJB2</strain>
    </source>
</reference>
<dbReference type="EMBL" id="KN848630">
    <property type="protein sequence ID" value="KIR80747.1"/>
    <property type="molecule type" value="Genomic_DNA"/>
</dbReference>
<keyword evidence="2" id="KW-1185">Reference proteome</keyword>
<sequence>MCFAQNISIFSPVTYHSHLHSCSAPIYSYTDGNYPDDHVCECSSCKCLVITKNKFCVNVSLLFPNRYRKS</sequence>
<organism evidence="1 2">
    <name type="scientific">Cryptococcus gattii EJB2</name>
    <dbReference type="NCBI Taxonomy" id="1296103"/>
    <lineage>
        <taxon>Eukaryota</taxon>
        <taxon>Fungi</taxon>
        <taxon>Dikarya</taxon>
        <taxon>Basidiomycota</taxon>
        <taxon>Agaricomycotina</taxon>
        <taxon>Tremellomycetes</taxon>
        <taxon>Tremellales</taxon>
        <taxon>Cryptococcaceae</taxon>
        <taxon>Cryptococcus</taxon>
        <taxon>Cryptococcus gattii species complex</taxon>
    </lineage>
</organism>